<dbReference type="AlphaFoldDB" id="A0A1G9YMZ0"/>
<dbReference type="Gene3D" id="3.60.15.10">
    <property type="entry name" value="Ribonuclease Z/Hydroxyacylglutathione hydrolase-like"/>
    <property type="match status" value="1"/>
</dbReference>
<proteinExistence type="predicted"/>
<evidence type="ECO:0000313" key="3">
    <source>
        <dbReference type="Proteomes" id="UP000199370"/>
    </source>
</evidence>
<dbReference type="PANTHER" id="PTHR42951">
    <property type="entry name" value="METALLO-BETA-LACTAMASE DOMAIN-CONTAINING"/>
    <property type="match status" value="1"/>
</dbReference>
<name>A0A1G9YMZ0_9EURY</name>
<dbReference type="SMART" id="SM00849">
    <property type="entry name" value="Lactamase_B"/>
    <property type="match status" value="1"/>
</dbReference>
<dbReference type="STRING" id="996166.SAMN05192554_11553"/>
<evidence type="ECO:0000259" key="1">
    <source>
        <dbReference type="SMART" id="SM00849"/>
    </source>
</evidence>
<dbReference type="CDD" id="cd07721">
    <property type="entry name" value="yflN-like_MBL-fold"/>
    <property type="match status" value="1"/>
</dbReference>
<gene>
    <name evidence="2" type="ORF">SAMN05192554_11553</name>
</gene>
<dbReference type="EMBL" id="FNIA01000015">
    <property type="protein sequence ID" value="SDN10559.1"/>
    <property type="molecule type" value="Genomic_DNA"/>
</dbReference>
<sequence length="226" mass="24166">MTVATPLDHEERVWRLDLGSVNAYLVDDGEVTLVDAGTPRSVGELRQGLATAGYDVEGLDRLLVTHYDLDHVGGIAGLDPDCPVYAMEPDASFTAGRRTPPFGNRKGLFQRVAGLLLGLPDQPVERLTDEERIGGFTAYHTPGHTPGHTTFHHAELGVAILGDLVRENDGSLGTLPWPLAYDAGQNRESIRALSARDLDFGFACMGHGEPLVSGGDTVLSRLASVA</sequence>
<dbReference type="InterPro" id="IPR036866">
    <property type="entry name" value="RibonucZ/Hydroxyglut_hydro"/>
</dbReference>
<accession>A0A1G9YMZ0</accession>
<dbReference type="InterPro" id="IPR050855">
    <property type="entry name" value="NDM-1-like"/>
</dbReference>
<dbReference type="Pfam" id="PF00753">
    <property type="entry name" value="Lactamase_B"/>
    <property type="match status" value="1"/>
</dbReference>
<dbReference type="Proteomes" id="UP000199370">
    <property type="component" value="Unassembled WGS sequence"/>
</dbReference>
<dbReference type="SUPFAM" id="SSF56281">
    <property type="entry name" value="Metallo-hydrolase/oxidoreductase"/>
    <property type="match status" value="1"/>
</dbReference>
<dbReference type="OrthoDB" id="197151at2157"/>
<evidence type="ECO:0000313" key="2">
    <source>
        <dbReference type="EMBL" id="SDN10559.1"/>
    </source>
</evidence>
<dbReference type="PANTHER" id="PTHR42951:SF4">
    <property type="entry name" value="ACYL-COENZYME A THIOESTERASE MBLAC2"/>
    <property type="match status" value="1"/>
</dbReference>
<dbReference type="InterPro" id="IPR001279">
    <property type="entry name" value="Metallo-B-lactamas"/>
</dbReference>
<feature type="domain" description="Metallo-beta-lactamase" evidence="1">
    <location>
        <begin position="20"/>
        <end position="207"/>
    </location>
</feature>
<protein>
    <submittedName>
        <fullName evidence="2">Glyoxylase, beta-lactamase superfamily II</fullName>
    </submittedName>
</protein>
<keyword evidence="3" id="KW-1185">Reference proteome</keyword>
<dbReference type="RefSeq" id="WP_089734633.1">
    <property type="nucleotide sequence ID" value="NZ_FNIA01000015.1"/>
</dbReference>
<organism evidence="2 3">
    <name type="scientific">Haloarchaeobius iranensis</name>
    <dbReference type="NCBI Taxonomy" id="996166"/>
    <lineage>
        <taxon>Archaea</taxon>
        <taxon>Methanobacteriati</taxon>
        <taxon>Methanobacteriota</taxon>
        <taxon>Stenosarchaea group</taxon>
        <taxon>Halobacteria</taxon>
        <taxon>Halobacteriales</taxon>
        <taxon>Halorubellaceae</taxon>
        <taxon>Haloarchaeobius</taxon>
    </lineage>
</organism>
<reference evidence="2 3" key="1">
    <citation type="submission" date="2016-10" db="EMBL/GenBank/DDBJ databases">
        <authorList>
            <person name="de Groot N.N."/>
        </authorList>
    </citation>
    <scope>NUCLEOTIDE SEQUENCE [LARGE SCALE GENOMIC DNA]</scope>
    <source>
        <strain evidence="3">EB21,IBRC-M 10013,KCTC 4048</strain>
    </source>
</reference>